<dbReference type="InterPro" id="IPR001024">
    <property type="entry name" value="PLAT/LH2_dom"/>
</dbReference>
<dbReference type="InterPro" id="IPR027433">
    <property type="entry name" value="Lipoxygenase_dom_3"/>
</dbReference>
<keyword evidence="11 13" id="KW-0275">Fatty acid biosynthesis</keyword>
<keyword evidence="6" id="KW-0276">Fatty acid metabolism</keyword>
<evidence type="ECO:0000256" key="13">
    <source>
        <dbReference type="RuleBase" id="RU003975"/>
    </source>
</evidence>
<comment type="function">
    <text evidence="13">Plant lipoxygenase may be involved in a number of diverse aspects of plant physiology including growth and development, pest resistance, and senescence or responses to wounding.</text>
</comment>
<evidence type="ECO:0000256" key="14">
    <source>
        <dbReference type="SAM" id="MobiDB-lite"/>
    </source>
</evidence>
<feature type="domain" description="Lipoxygenase" evidence="15">
    <location>
        <begin position="90"/>
        <end position="786"/>
    </location>
</feature>
<keyword evidence="7 12" id="KW-0223">Dioxygenase</keyword>
<comment type="cofactor">
    <cofactor evidence="1 12">
        <name>Fe cation</name>
        <dbReference type="ChEBI" id="CHEBI:24875"/>
    </cofactor>
</comment>
<evidence type="ECO:0000259" key="15">
    <source>
        <dbReference type="PROSITE" id="PS51393"/>
    </source>
</evidence>
<dbReference type="InterPro" id="IPR000907">
    <property type="entry name" value="LipOase"/>
</dbReference>
<accession>B9RZA3</accession>
<keyword evidence="17" id="KW-1185">Reference proteome</keyword>
<dbReference type="GO" id="GO:0006633">
    <property type="term" value="P:fatty acid biosynthetic process"/>
    <property type="evidence" value="ECO:0007669"/>
    <property type="project" value="UniProtKB-KW"/>
</dbReference>
<keyword evidence="3 13" id="KW-0444">Lipid biosynthesis</keyword>
<keyword evidence="8 12" id="KW-0560">Oxidoreductase</keyword>
<dbReference type="Gene3D" id="2.60.60.20">
    <property type="entry name" value="PLAT/LH2 domain"/>
    <property type="match status" value="1"/>
</dbReference>
<dbReference type="SUPFAM" id="SSF49723">
    <property type="entry name" value="Lipase/lipooxygenase domain (PLAT/LH2 domain)"/>
    <property type="match status" value="1"/>
</dbReference>
<keyword evidence="4 12" id="KW-0479">Metal-binding</keyword>
<dbReference type="InParanoid" id="B9RZA3"/>
<dbReference type="Gene3D" id="3.10.450.60">
    <property type="match status" value="1"/>
</dbReference>
<gene>
    <name evidence="16" type="ORF">RCOM_0937100</name>
</gene>
<evidence type="ECO:0000256" key="5">
    <source>
        <dbReference type="ARBA" id="ARBA00022767"/>
    </source>
</evidence>
<dbReference type="InterPro" id="IPR013819">
    <property type="entry name" value="LipOase_C"/>
</dbReference>
<evidence type="ECO:0000256" key="6">
    <source>
        <dbReference type="ARBA" id="ARBA00022832"/>
    </source>
</evidence>
<dbReference type="Proteomes" id="UP000008311">
    <property type="component" value="Unassembled WGS sequence"/>
</dbReference>
<feature type="region of interest" description="Disordered" evidence="14">
    <location>
        <begin position="154"/>
        <end position="181"/>
    </location>
</feature>
<dbReference type="InterPro" id="IPR020834">
    <property type="entry name" value="LipOase_CS"/>
</dbReference>
<dbReference type="PRINTS" id="PR00087">
    <property type="entry name" value="LIPOXYGENASE"/>
</dbReference>
<evidence type="ECO:0000256" key="11">
    <source>
        <dbReference type="ARBA" id="ARBA00023160"/>
    </source>
</evidence>
<dbReference type="Gene3D" id="4.10.372.10">
    <property type="entry name" value="Lipoxygenase-1, Domain 3"/>
    <property type="match status" value="1"/>
</dbReference>
<protein>
    <recommendedName>
        <fullName evidence="13">Lipoxygenase</fullName>
        <ecNumber evidence="13">1.13.11.-</ecNumber>
    </recommendedName>
</protein>
<evidence type="ECO:0000256" key="8">
    <source>
        <dbReference type="ARBA" id="ARBA00023002"/>
    </source>
</evidence>
<dbReference type="PROSITE" id="PS51393">
    <property type="entry name" value="LIPOXYGENASE_3"/>
    <property type="match status" value="1"/>
</dbReference>
<dbReference type="PROSITE" id="PS00711">
    <property type="entry name" value="LIPOXYGENASE_1"/>
    <property type="match status" value="1"/>
</dbReference>
<dbReference type="STRING" id="3988.B9RZA3"/>
<dbReference type="SMART" id="SM00308">
    <property type="entry name" value="LH2"/>
    <property type="match status" value="1"/>
</dbReference>
<dbReference type="SUPFAM" id="SSF48484">
    <property type="entry name" value="Lipoxigenase"/>
    <property type="match status" value="1"/>
</dbReference>
<comment type="pathway">
    <text evidence="13">Lipid metabolism; oxylipin biosynthesis.</text>
</comment>
<evidence type="ECO:0000256" key="4">
    <source>
        <dbReference type="ARBA" id="ARBA00022723"/>
    </source>
</evidence>
<organism evidence="16 17">
    <name type="scientific">Ricinus communis</name>
    <name type="common">Castor bean</name>
    <dbReference type="NCBI Taxonomy" id="3988"/>
    <lineage>
        <taxon>Eukaryota</taxon>
        <taxon>Viridiplantae</taxon>
        <taxon>Streptophyta</taxon>
        <taxon>Embryophyta</taxon>
        <taxon>Tracheophyta</taxon>
        <taxon>Spermatophyta</taxon>
        <taxon>Magnoliopsida</taxon>
        <taxon>eudicotyledons</taxon>
        <taxon>Gunneridae</taxon>
        <taxon>Pentapetalae</taxon>
        <taxon>rosids</taxon>
        <taxon>fabids</taxon>
        <taxon>Malpighiales</taxon>
        <taxon>Euphorbiaceae</taxon>
        <taxon>Acalyphoideae</taxon>
        <taxon>Acalypheae</taxon>
        <taxon>Ricinus</taxon>
    </lineage>
</organism>
<keyword evidence="5 13" id="KW-0925">Oxylipin biosynthesis</keyword>
<evidence type="ECO:0000256" key="3">
    <source>
        <dbReference type="ARBA" id="ARBA00022516"/>
    </source>
</evidence>
<dbReference type="GO" id="GO:0031408">
    <property type="term" value="P:oxylipin biosynthetic process"/>
    <property type="evidence" value="ECO:0007669"/>
    <property type="project" value="UniProtKB-UniRule"/>
</dbReference>
<dbReference type="PROSITE" id="PS00081">
    <property type="entry name" value="LIPOXYGENASE_2"/>
    <property type="match status" value="1"/>
</dbReference>
<evidence type="ECO:0000256" key="9">
    <source>
        <dbReference type="ARBA" id="ARBA00023004"/>
    </source>
</evidence>
<dbReference type="eggNOG" id="ENOG502SHZ1">
    <property type="taxonomic scope" value="Eukaryota"/>
</dbReference>
<dbReference type="EC" id="1.13.11.-" evidence="13"/>
<reference evidence="17" key="1">
    <citation type="journal article" date="2010" name="Nat. Biotechnol.">
        <title>Draft genome sequence of the oilseed species Ricinus communis.</title>
        <authorList>
            <person name="Chan A.P."/>
            <person name="Crabtree J."/>
            <person name="Zhao Q."/>
            <person name="Lorenzi H."/>
            <person name="Orvis J."/>
            <person name="Puiu D."/>
            <person name="Melake-Berhan A."/>
            <person name="Jones K.M."/>
            <person name="Redman J."/>
            <person name="Chen G."/>
            <person name="Cahoon E.B."/>
            <person name="Gedil M."/>
            <person name="Stanke M."/>
            <person name="Haas B.J."/>
            <person name="Wortman J.R."/>
            <person name="Fraser-Liggett C.M."/>
            <person name="Ravel J."/>
            <person name="Rabinowicz P.D."/>
        </authorList>
    </citation>
    <scope>NUCLEOTIDE SEQUENCE [LARGE SCALE GENOMIC DNA]</scope>
    <source>
        <strain evidence="17">cv. Hale</strain>
    </source>
</reference>
<dbReference type="GO" id="GO:0046872">
    <property type="term" value="F:metal ion binding"/>
    <property type="evidence" value="ECO:0007669"/>
    <property type="project" value="UniProtKB-UniRule"/>
</dbReference>
<dbReference type="Gene3D" id="4.10.375.10">
    <property type="entry name" value="Lipoxygenase-1, Domain 2"/>
    <property type="match status" value="1"/>
</dbReference>
<dbReference type="InterPro" id="IPR001246">
    <property type="entry name" value="LipOase_plant"/>
</dbReference>
<evidence type="ECO:0000256" key="7">
    <source>
        <dbReference type="ARBA" id="ARBA00022964"/>
    </source>
</evidence>
<dbReference type="PRINTS" id="PR00468">
    <property type="entry name" value="PLTLPOXGNASE"/>
</dbReference>
<evidence type="ECO:0000313" key="16">
    <source>
        <dbReference type="EMBL" id="EEF43283.1"/>
    </source>
</evidence>
<comment type="similarity">
    <text evidence="2 12">Belongs to the lipoxygenase family.</text>
</comment>
<proteinExistence type="inferred from homology"/>
<dbReference type="InterPro" id="IPR036226">
    <property type="entry name" value="LipOase_C_sf"/>
</dbReference>
<evidence type="ECO:0000256" key="10">
    <source>
        <dbReference type="ARBA" id="ARBA00023098"/>
    </source>
</evidence>
<dbReference type="PANTHER" id="PTHR11771">
    <property type="entry name" value="LIPOXYGENASE"/>
    <property type="match status" value="1"/>
</dbReference>
<name>B9RZA3_RICCO</name>
<dbReference type="EMBL" id="EQ973834">
    <property type="protein sequence ID" value="EEF43283.1"/>
    <property type="molecule type" value="Genomic_DNA"/>
</dbReference>
<dbReference type="Pfam" id="PF01477">
    <property type="entry name" value="PLAT"/>
    <property type="match status" value="1"/>
</dbReference>
<keyword evidence="10" id="KW-0443">Lipid metabolism</keyword>
<dbReference type="AlphaFoldDB" id="B9RZA3"/>
<dbReference type="InterPro" id="IPR036392">
    <property type="entry name" value="PLAT/LH2_dom_sf"/>
</dbReference>
<keyword evidence="9 12" id="KW-0408">Iron</keyword>
<dbReference type="FunCoup" id="B9RZA3">
    <property type="interactions" value="75"/>
</dbReference>
<dbReference type="FunFam" id="1.20.245.10:FF:000002">
    <property type="entry name" value="Lipoxygenase"/>
    <property type="match status" value="1"/>
</dbReference>
<dbReference type="Pfam" id="PF00305">
    <property type="entry name" value="Lipoxygenase"/>
    <property type="match status" value="1"/>
</dbReference>
<evidence type="ECO:0000313" key="17">
    <source>
        <dbReference type="Proteomes" id="UP000008311"/>
    </source>
</evidence>
<dbReference type="GO" id="GO:0016702">
    <property type="term" value="F:oxidoreductase activity, acting on single donors with incorporation of molecular oxygen, incorporation of two atoms of oxygen"/>
    <property type="evidence" value="ECO:0000318"/>
    <property type="project" value="GO_Central"/>
</dbReference>
<dbReference type="Gene3D" id="1.20.245.10">
    <property type="entry name" value="Lipoxygenase-1, Domain 5"/>
    <property type="match status" value="1"/>
</dbReference>
<evidence type="ECO:0000256" key="1">
    <source>
        <dbReference type="ARBA" id="ARBA00001962"/>
    </source>
</evidence>
<dbReference type="GO" id="GO:0034440">
    <property type="term" value="P:lipid oxidation"/>
    <property type="evidence" value="ECO:0000318"/>
    <property type="project" value="GO_Central"/>
</dbReference>
<evidence type="ECO:0000256" key="2">
    <source>
        <dbReference type="ARBA" id="ARBA00009419"/>
    </source>
</evidence>
<dbReference type="InterPro" id="IPR020833">
    <property type="entry name" value="LipOase_Fe_BS"/>
</dbReference>
<evidence type="ECO:0000256" key="12">
    <source>
        <dbReference type="RuleBase" id="RU003974"/>
    </source>
</evidence>
<sequence>MKPKLSSETTLKWSDQSFKIEDEMTIYKVEFMVDPNFGVPGAITVISKHLKEFYLESVTVEDVIHFSCDSWVQSSQNDHAGKRIFFANKAYLPCQTPLGLKELREMDLKQLRGNGRGIRKLCDRIYDYDTYKDLGNPDKGMEYNRPILGGEMLPYPRRCRTGRPPSSTDDTKESPANESMPMYVPRDEAYEDCKREDISVGKLKAVAKNLVPGLRNGSIESDYIKEFSEINHLYKKRSSVGEKSKKECSKTLSLPCMLSKISESFSQIYKFDPPKAIPVWGETPCLRDDEFGRLTLRGMNPLSIERLKVFPPVSKLDPSINGSHESALKEEHIIGHLNGISIQQALEEHKLFILDYHDIYLPHLKRINALDDRKAHATRTVFFLTPAGTLNPIAIELTTIPSKDSNSPIRQVLTPPVDASTYWLWQLAKAHVCSNDAGAHQLIHHWLRAHACMEPFIIAANRQLSAMHPIYKLLKPHMRYTLAINAQAREVLTNANGIVESCFAPEKYCMEITSSAYKDWWRFDMEGLPADLIRRGLAIPDPKQPHGLRLLIEDYPFANDGLLIWSAIQDLVKTFVNYYYPEPSLVQFDTELQSWYKESINVGHADVSNANWWPRLSTPEDLISILSTIIWIASAQHAAVNFGQYDYGGYVPVRPPKMRRLVPMEGDVEYANFLADPQGYFLSSLPSLSQTTYFMSVLDILSTHSVDEEYIGARKDLLKWSGENEIIEAFYRFSMEIMKIEKEIEKRNVDPKLKNRCGAGIAPYELLLPSSHPGVTGRGVPNSISM</sequence>
<dbReference type="UniPathway" id="UPA00382"/>